<dbReference type="InterPro" id="IPR011335">
    <property type="entry name" value="Restrct_endonuc-II-like"/>
</dbReference>
<comment type="similarity">
    <text evidence="1">Belongs to the UPF0102 family.</text>
</comment>
<dbReference type="SUPFAM" id="SSF52980">
    <property type="entry name" value="Restriction endonuclease-like"/>
    <property type="match status" value="1"/>
</dbReference>
<sequence length="145" mass="15664">MSEDPEAARRKARGLRAHLAGAVAEAQVARHYAAQGFVCRETRWRGAYGEIDLVLEGPLPEGGGCGGASDGACLVFVEVKRARSFAAAAPRLGAAQTRRIGRAALDYVARHPECQQKRLRFDLALVDGTGEIRLVADAFRFDGWL</sequence>
<dbReference type="InterPro" id="IPR003509">
    <property type="entry name" value="UPF0102_YraN-like"/>
</dbReference>
<dbReference type="PANTHER" id="PTHR34039">
    <property type="entry name" value="UPF0102 PROTEIN YRAN"/>
    <property type="match status" value="1"/>
</dbReference>
<dbReference type="Pfam" id="PF02021">
    <property type="entry name" value="UPF0102"/>
    <property type="match status" value="1"/>
</dbReference>
<evidence type="ECO:0000256" key="1">
    <source>
        <dbReference type="ARBA" id="ARBA00006738"/>
    </source>
</evidence>
<dbReference type="RefSeq" id="WP_406720307.1">
    <property type="nucleotide sequence ID" value="NZ_CP135443.1"/>
</dbReference>
<evidence type="ECO:0000313" key="2">
    <source>
        <dbReference type="EMBL" id="WRY32778.1"/>
    </source>
</evidence>
<dbReference type="PANTHER" id="PTHR34039:SF1">
    <property type="entry name" value="UPF0102 PROTEIN YRAN"/>
    <property type="match status" value="1"/>
</dbReference>
<dbReference type="EMBL" id="CP135443">
    <property type="protein sequence ID" value="WRY32778.1"/>
    <property type="molecule type" value="Genomic_DNA"/>
</dbReference>
<dbReference type="InterPro" id="IPR011856">
    <property type="entry name" value="tRNA_endonuc-like_dom_sf"/>
</dbReference>
<evidence type="ECO:0000313" key="3">
    <source>
        <dbReference type="Proteomes" id="UP001623290"/>
    </source>
</evidence>
<dbReference type="Proteomes" id="UP001623290">
    <property type="component" value="Chromosome"/>
</dbReference>
<keyword evidence="3" id="KW-1185">Reference proteome</keyword>
<accession>A0ABZ1DVJ8</accession>
<dbReference type="Gene3D" id="3.40.1350.10">
    <property type="match status" value="1"/>
</dbReference>
<gene>
    <name evidence="2" type="ORF">RPE78_08630</name>
</gene>
<organism evidence="2 3">
    <name type="scientific">Thioclava litoralis</name>
    <dbReference type="NCBI Taxonomy" id="3076557"/>
    <lineage>
        <taxon>Bacteria</taxon>
        <taxon>Pseudomonadati</taxon>
        <taxon>Pseudomonadota</taxon>
        <taxon>Alphaproteobacteria</taxon>
        <taxon>Rhodobacterales</taxon>
        <taxon>Paracoccaceae</taxon>
        <taxon>Thioclava</taxon>
    </lineage>
</organism>
<protein>
    <submittedName>
        <fullName evidence="2">YraN family protein</fullName>
    </submittedName>
</protein>
<proteinExistence type="inferred from homology"/>
<reference evidence="2 3" key="1">
    <citation type="submission" date="2023-09" db="EMBL/GenBank/DDBJ databases">
        <title>Thioclava shenzhenensis sp. nov., a multidrug resistant bacteria-antagonizing species isolated from coastal seawater.</title>
        <authorList>
            <person name="Long M."/>
        </authorList>
    </citation>
    <scope>NUCLEOTIDE SEQUENCE [LARGE SCALE GENOMIC DNA]</scope>
    <source>
        <strain evidence="2 3">FTW29</strain>
    </source>
</reference>
<name>A0ABZ1DVJ8_9RHOB</name>